<proteinExistence type="predicted"/>
<evidence type="ECO:0000313" key="4">
    <source>
        <dbReference type="Proteomes" id="UP000241595"/>
    </source>
</evidence>
<evidence type="ECO:0000259" key="2">
    <source>
        <dbReference type="Pfam" id="PF02470"/>
    </source>
</evidence>
<dbReference type="PROSITE" id="PS51257">
    <property type="entry name" value="PROKAR_LIPOPROTEIN"/>
    <property type="match status" value="1"/>
</dbReference>
<reference evidence="3 4" key="1">
    <citation type="submission" date="2017-01" db="EMBL/GenBank/DDBJ databases">
        <authorList>
            <consortium name="Urmite Genomes"/>
        </authorList>
    </citation>
    <scope>NUCLEOTIDE SEQUENCE [LARGE SCALE GENOMIC DNA]</scope>
    <source>
        <strain evidence="3 4">AB308</strain>
    </source>
</reference>
<name>A0A2U3N9Q4_9MYCO</name>
<dbReference type="STRING" id="1841859.GCA_900157385_01732"/>
<gene>
    <name evidence="3" type="ORF">MTAB308_1737</name>
</gene>
<dbReference type="InterPro" id="IPR003399">
    <property type="entry name" value="Mce/MlaD"/>
</dbReference>
<dbReference type="InterPro" id="IPR052336">
    <property type="entry name" value="MlaD_Phospholipid_Transporter"/>
</dbReference>
<dbReference type="PANTHER" id="PTHR33371:SF15">
    <property type="entry name" value="LIPOPROTEIN LPRN"/>
    <property type="match status" value="1"/>
</dbReference>
<evidence type="ECO:0000256" key="1">
    <source>
        <dbReference type="SAM" id="SignalP"/>
    </source>
</evidence>
<evidence type="ECO:0000313" key="3">
    <source>
        <dbReference type="EMBL" id="SPM28251.1"/>
    </source>
</evidence>
<feature type="domain" description="Mce/MlaD" evidence="2">
    <location>
        <begin position="42"/>
        <end position="117"/>
    </location>
</feature>
<organism evidence="3 4">
    <name type="scientific">Mycobacterium terramassiliense</name>
    <dbReference type="NCBI Taxonomy" id="1841859"/>
    <lineage>
        <taxon>Bacteria</taxon>
        <taxon>Bacillati</taxon>
        <taxon>Actinomycetota</taxon>
        <taxon>Actinomycetes</taxon>
        <taxon>Mycobacteriales</taxon>
        <taxon>Mycobacteriaceae</taxon>
        <taxon>Mycobacterium</taxon>
    </lineage>
</organism>
<dbReference type="EMBL" id="FTRV01000011">
    <property type="protein sequence ID" value="SPM28251.1"/>
    <property type="molecule type" value="Genomic_DNA"/>
</dbReference>
<keyword evidence="4" id="KW-1185">Reference proteome</keyword>
<dbReference type="Proteomes" id="UP000241595">
    <property type="component" value="Unassembled WGS sequence"/>
</dbReference>
<feature type="signal peptide" evidence="1">
    <location>
        <begin position="1"/>
        <end position="22"/>
    </location>
</feature>
<dbReference type="AlphaFoldDB" id="A0A2U3N9Q4"/>
<dbReference type="GO" id="GO:0005576">
    <property type="term" value="C:extracellular region"/>
    <property type="evidence" value="ECO:0007669"/>
    <property type="project" value="TreeGrafter"/>
</dbReference>
<dbReference type="OrthoDB" id="4368973at2"/>
<feature type="chain" id="PRO_5038486147" evidence="1">
    <location>
        <begin position="23"/>
        <end position="350"/>
    </location>
</feature>
<dbReference type="Pfam" id="PF02470">
    <property type="entry name" value="MlaD"/>
    <property type="match status" value="1"/>
</dbReference>
<accession>A0A2U3N9Q4</accession>
<protein>
    <submittedName>
        <fullName evidence="3">ABC-type transporter Mla maintaining outer membrane lipid asymmetry, periplasmic component MlaD</fullName>
    </submittedName>
</protein>
<sequence length="350" mass="36852">MTLRIPSRMRVLLTAMAICLTAACSLDPTRLPVPGAYSPDHAYRIKIQFSSVLNLPARAKVDSGGVQIGVLDHVQLDGATAVAYVDIAGDTKLPGNTRAELRQATPLGDIYIALLPPADRAGGMPVLRDGGTIPLRNTAPADNVEDLLRSVSNLVAGGAIGTLQSTVVNANKAFPKSPAELTRMQQTLAGVLNDLAANQNTIDGILSSMENITTNMAANTAVFNRLVTEGPPKLQGLSAITMAILNVVGDSRDVSKLGGELTNPIVGDIMQMLSYLTPMVGTLATVDTTIPVLADKLIAFLHYKLLGFFRNGGPKYIVSELHPPTGHEGVDPADKADQAVKAMQSMGMLP</sequence>
<dbReference type="PANTHER" id="PTHR33371">
    <property type="entry name" value="INTERMEMBRANE PHOSPHOLIPID TRANSPORT SYSTEM BINDING PROTEIN MLAD-RELATED"/>
    <property type="match status" value="1"/>
</dbReference>
<keyword evidence="1" id="KW-0732">Signal</keyword>